<gene>
    <name evidence="2" type="ORF">SAMN04488082_12337</name>
</gene>
<dbReference type="PROSITE" id="PS50943">
    <property type="entry name" value="HTH_CROC1"/>
    <property type="match status" value="1"/>
</dbReference>
<dbReference type="SUPFAM" id="SSF47413">
    <property type="entry name" value="lambda repressor-like DNA-binding domains"/>
    <property type="match status" value="1"/>
</dbReference>
<dbReference type="EMBL" id="FORX01000023">
    <property type="protein sequence ID" value="SFK41565.1"/>
    <property type="molecule type" value="Genomic_DNA"/>
</dbReference>
<dbReference type="Gene3D" id="1.10.260.40">
    <property type="entry name" value="lambda repressor-like DNA-binding domains"/>
    <property type="match status" value="1"/>
</dbReference>
<keyword evidence="3" id="KW-1185">Reference proteome</keyword>
<dbReference type="RefSeq" id="WP_092378801.1">
    <property type="nucleotide sequence ID" value="NZ_FORX01000023.1"/>
</dbReference>
<dbReference type="Proteomes" id="UP000198635">
    <property type="component" value="Unassembled WGS sequence"/>
</dbReference>
<dbReference type="STRING" id="52560.SAMN04488082_12337"/>
<dbReference type="CDD" id="cd00093">
    <property type="entry name" value="HTH_XRE"/>
    <property type="match status" value="1"/>
</dbReference>
<dbReference type="OrthoDB" id="5420607at2"/>
<accession>A0A1I3ZC11</accession>
<dbReference type="GO" id="GO:0003677">
    <property type="term" value="F:DNA binding"/>
    <property type="evidence" value="ECO:0007669"/>
    <property type="project" value="InterPro"/>
</dbReference>
<proteinExistence type="predicted"/>
<evidence type="ECO:0000313" key="3">
    <source>
        <dbReference type="Proteomes" id="UP000198635"/>
    </source>
</evidence>
<organism evidence="2 3">
    <name type="scientific">Desulfomicrobium apsheronum</name>
    <dbReference type="NCBI Taxonomy" id="52560"/>
    <lineage>
        <taxon>Bacteria</taxon>
        <taxon>Pseudomonadati</taxon>
        <taxon>Thermodesulfobacteriota</taxon>
        <taxon>Desulfovibrionia</taxon>
        <taxon>Desulfovibrionales</taxon>
        <taxon>Desulfomicrobiaceae</taxon>
        <taxon>Desulfomicrobium</taxon>
    </lineage>
</organism>
<name>A0A1I3ZC11_9BACT</name>
<dbReference type="InterPro" id="IPR001387">
    <property type="entry name" value="Cro/C1-type_HTH"/>
</dbReference>
<protein>
    <submittedName>
        <fullName evidence="2">Helix-turn-helix domain-containing protein</fullName>
    </submittedName>
</protein>
<feature type="domain" description="HTH cro/C1-type" evidence="1">
    <location>
        <begin position="26"/>
        <end position="57"/>
    </location>
</feature>
<sequence length="113" mass="12467">MSPKKTSAHDLPANPAANLERLGRNIRAARKLRGLSMQDLAARTMTTRETIRRLENGHPGVSLGVLAHVLWVLQLDDQLGDMAALESDPMGRAMAVSRLPQRVATERNDDLDF</sequence>
<evidence type="ECO:0000313" key="2">
    <source>
        <dbReference type="EMBL" id="SFK41565.1"/>
    </source>
</evidence>
<dbReference type="Pfam" id="PF01381">
    <property type="entry name" value="HTH_3"/>
    <property type="match status" value="1"/>
</dbReference>
<dbReference type="SMART" id="SM00530">
    <property type="entry name" value="HTH_XRE"/>
    <property type="match status" value="1"/>
</dbReference>
<evidence type="ECO:0000259" key="1">
    <source>
        <dbReference type="PROSITE" id="PS50943"/>
    </source>
</evidence>
<dbReference type="InterPro" id="IPR010982">
    <property type="entry name" value="Lambda_DNA-bd_dom_sf"/>
</dbReference>
<dbReference type="AlphaFoldDB" id="A0A1I3ZC11"/>
<reference evidence="3" key="1">
    <citation type="submission" date="2016-10" db="EMBL/GenBank/DDBJ databases">
        <authorList>
            <person name="Varghese N."/>
            <person name="Submissions S."/>
        </authorList>
    </citation>
    <scope>NUCLEOTIDE SEQUENCE [LARGE SCALE GENOMIC DNA]</scope>
    <source>
        <strain evidence="3">DSM 5918</strain>
    </source>
</reference>